<feature type="transmembrane region" description="Helical" evidence="1">
    <location>
        <begin position="135"/>
        <end position="155"/>
    </location>
</feature>
<evidence type="ECO:0000313" key="2">
    <source>
        <dbReference type="EMBL" id="KFN92222.1"/>
    </source>
</evidence>
<dbReference type="RefSeq" id="WP_038022398.1">
    <property type="nucleotide sequence ID" value="NZ_JPVT01000057.1"/>
</dbReference>
<gene>
    <name evidence="2" type="ORF">TMU3MR103_0560</name>
</gene>
<dbReference type="EMBL" id="JPVT01000057">
    <property type="protein sequence ID" value="KFN92222.1"/>
    <property type="molecule type" value="Genomic_DNA"/>
</dbReference>
<dbReference type="NCBIfam" id="TIGR01906">
    <property type="entry name" value="integ_TIGR01906"/>
    <property type="match status" value="1"/>
</dbReference>
<accession>A0A091C7V5</accession>
<reference evidence="2 3" key="1">
    <citation type="submission" date="2014-08" db="EMBL/GenBank/DDBJ databases">
        <title>Genome sequence of Tetragenococcus muriaticus.</title>
        <authorList>
            <person name="Chuea-nongthon C."/>
            <person name="Rodtong S."/>
            <person name="Yongsawatdigul J."/>
            <person name="Steele J.L."/>
            <person name="Liu X.-y."/>
            <person name="Speers J."/>
            <person name="Glasner J.D."/>
            <person name="Neeno-Eckwall E.C."/>
        </authorList>
    </citation>
    <scope>NUCLEOTIDE SEQUENCE [LARGE SCALE GENOMIC DNA]</scope>
    <source>
        <strain evidence="2 3">3MR10-3</strain>
    </source>
</reference>
<keyword evidence="3" id="KW-1185">Reference proteome</keyword>
<dbReference type="Pfam" id="PF07314">
    <property type="entry name" value="Lit"/>
    <property type="match status" value="1"/>
</dbReference>
<sequence length="212" mass="25234">MKKSQVWFERLGICCLFLTFISLAIALTINARFIYVIDIDYLNILDFVHLSKERLLENYDQLMAFLNRPWITELNLPDLPMSSNGRAHFYDVKKLFMLDYGVLLVTLVPSVMFLHHLKKSIRFWRLVRPFKWGMAAPVVLLALMAVGFDQFFITFHEVFFTNEDWLFDPATDPIINVLPEQYFMHCFLFFFVLIELFFWIMILIGKKESKNH</sequence>
<protein>
    <submittedName>
        <fullName evidence="2">Integral membrane protein</fullName>
    </submittedName>
</protein>
<evidence type="ECO:0000313" key="3">
    <source>
        <dbReference type="Proteomes" id="UP000029381"/>
    </source>
</evidence>
<feature type="transmembrane region" description="Helical" evidence="1">
    <location>
        <begin position="182"/>
        <end position="204"/>
    </location>
</feature>
<organism evidence="2 3">
    <name type="scientific">Tetragenococcus muriaticus 3MR10-3</name>
    <dbReference type="NCBI Taxonomy" id="1302648"/>
    <lineage>
        <taxon>Bacteria</taxon>
        <taxon>Bacillati</taxon>
        <taxon>Bacillota</taxon>
        <taxon>Bacilli</taxon>
        <taxon>Lactobacillales</taxon>
        <taxon>Enterococcaceae</taxon>
        <taxon>Tetragenococcus</taxon>
    </lineage>
</organism>
<feature type="transmembrane region" description="Helical" evidence="1">
    <location>
        <begin position="12"/>
        <end position="35"/>
    </location>
</feature>
<dbReference type="AlphaFoldDB" id="A0A091C7V5"/>
<keyword evidence="1" id="KW-0812">Transmembrane</keyword>
<keyword evidence="1" id="KW-1133">Transmembrane helix</keyword>
<feature type="transmembrane region" description="Helical" evidence="1">
    <location>
        <begin position="95"/>
        <end position="114"/>
    </location>
</feature>
<evidence type="ECO:0000256" key="1">
    <source>
        <dbReference type="SAM" id="Phobius"/>
    </source>
</evidence>
<proteinExistence type="predicted"/>
<dbReference type="InterPro" id="IPR010178">
    <property type="entry name" value="Lit"/>
</dbReference>
<dbReference type="PATRIC" id="fig|1302648.3.peg.546"/>
<comment type="caution">
    <text evidence="2">The sequence shown here is derived from an EMBL/GenBank/DDBJ whole genome shotgun (WGS) entry which is preliminary data.</text>
</comment>
<name>A0A091C7V5_9ENTE</name>
<dbReference type="Proteomes" id="UP000029381">
    <property type="component" value="Unassembled WGS sequence"/>
</dbReference>
<keyword evidence="1" id="KW-0472">Membrane</keyword>